<dbReference type="PANTHER" id="PTHR30037">
    <property type="entry name" value="DNA-3-METHYLADENINE GLYCOSYLASE 1"/>
    <property type="match status" value="1"/>
</dbReference>
<evidence type="ECO:0000313" key="3">
    <source>
        <dbReference type="Proteomes" id="UP000287168"/>
    </source>
</evidence>
<dbReference type="RefSeq" id="WP_128487394.1">
    <property type="nucleotide sequence ID" value="NZ_JBHLXB010000016.1"/>
</dbReference>
<dbReference type="AlphaFoldDB" id="A0A3S3UYA4"/>
<dbReference type="GO" id="GO:0046872">
    <property type="term" value="F:metal ion binding"/>
    <property type="evidence" value="ECO:0007669"/>
    <property type="project" value="UniProtKB-KW"/>
</dbReference>
<protein>
    <submittedName>
        <fullName evidence="2">DNA-3-methyladenine glycosylase I</fullName>
    </submittedName>
</protein>
<dbReference type="SUPFAM" id="SSF48150">
    <property type="entry name" value="DNA-glycosylase"/>
    <property type="match status" value="1"/>
</dbReference>
<feature type="binding site" evidence="1">
    <location>
        <position position="180"/>
    </location>
    <ligand>
        <name>Zn(2+)</name>
        <dbReference type="ChEBI" id="CHEBI:29105"/>
    </ligand>
</feature>
<comment type="caution">
    <text evidence="2">The sequence shown here is derived from an EMBL/GenBank/DDBJ whole genome shotgun (WGS) entry which is preliminary data.</text>
</comment>
<name>A0A3S3UYA4_9RHOB</name>
<evidence type="ECO:0000313" key="2">
    <source>
        <dbReference type="EMBL" id="RWY42376.1"/>
    </source>
</evidence>
<dbReference type="OrthoDB" id="9807664at2"/>
<dbReference type="Gene3D" id="1.10.340.30">
    <property type="entry name" value="Hypothetical protein, domain 2"/>
    <property type="match status" value="1"/>
</dbReference>
<proteinExistence type="predicted"/>
<dbReference type="InterPro" id="IPR011257">
    <property type="entry name" value="DNA_glycosylase"/>
</dbReference>
<dbReference type="EMBL" id="SBLC01000007">
    <property type="protein sequence ID" value="RWY42376.1"/>
    <property type="molecule type" value="Genomic_DNA"/>
</dbReference>
<keyword evidence="3" id="KW-1185">Reference proteome</keyword>
<reference evidence="2 3" key="1">
    <citation type="journal article" date="2015" name="Int. J. Syst. Evol. Microbiol.">
        <title>Gemmobacter intermedius sp. nov., isolated from a white stork (Ciconia ciconia).</title>
        <authorList>
            <person name="Kampfer P."/>
            <person name="Jerzak L."/>
            <person name="Wilharm G."/>
            <person name="Golke J."/>
            <person name="Busse H.J."/>
            <person name="Glaeser S.P."/>
        </authorList>
    </citation>
    <scope>NUCLEOTIDE SEQUENCE [LARGE SCALE GENOMIC DNA]</scope>
    <source>
        <strain evidence="2 3">119/4</strain>
    </source>
</reference>
<gene>
    <name evidence="2" type="ORF">EP867_06475</name>
</gene>
<dbReference type="GO" id="GO:0008725">
    <property type="term" value="F:DNA-3-methyladenine glycosylase activity"/>
    <property type="evidence" value="ECO:0007669"/>
    <property type="project" value="InterPro"/>
</dbReference>
<dbReference type="Pfam" id="PF03352">
    <property type="entry name" value="Adenine_glyco"/>
    <property type="match status" value="1"/>
</dbReference>
<dbReference type="GO" id="GO:0006284">
    <property type="term" value="P:base-excision repair"/>
    <property type="evidence" value="ECO:0007669"/>
    <property type="project" value="InterPro"/>
</dbReference>
<evidence type="ECO:0000256" key="1">
    <source>
        <dbReference type="PIRSR" id="PIRSR605019-1"/>
    </source>
</evidence>
<sequence length="196" mass="21674">MQTRCAWCGTDPLYIRYHDEEWGVPVTDGRTLWELLMLEGFQAGLSWITILRRREGFRKAFAGFDPRIVATWGEAEVAELLQNPDIIRHRGKIEATIRAAESFLRLEAAPGGFAGFIWSFTQGVPLQNGLQPGARAPAQTETSLALSKALKREGFKFCGPTITYAFMQAAGLVNDHLTTCLAYDRVAALGGPQKLS</sequence>
<accession>A0A3S3UYA4</accession>
<feature type="binding site" evidence="1">
    <location>
        <position position="5"/>
    </location>
    <ligand>
        <name>Zn(2+)</name>
        <dbReference type="ChEBI" id="CHEBI:29105"/>
    </ligand>
</feature>
<dbReference type="Proteomes" id="UP000287168">
    <property type="component" value="Unassembled WGS sequence"/>
</dbReference>
<organism evidence="2 3">
    <name type="scientific">Falsigemmobacter intermedius</name>
    <dbReference type="NCBI Taxonomy" id="1553448"/>
    <lineage>
        <taxon>Bacteria</taxon>
        <taxon>Pseudomonadati</taxon>
        <taxon>Pseudomonadota</taxon>
        <taxon>Alphaproteobacteria</taxon>
        <taxon>Rhodobacterales</taxon>
        <taxon>Paracoccaceae</taxon>
        <taxon>Falsigemmobacter</taxon>
    </lineage>
</organism>
<feature type="binding site" evidence="1">
    <location>
        <position position="176"/>
    </location>
    <ligand>
        <name>Zn(2+)</name>
        <dbReference type="ChEBI" id="CHEBI:29105"/>
    </ligand>
</feature>
<dbReference type="PANTHER" id="PTHR30037:SF4">
    <property type="entry name" value="DNA-3-METHYLADENINE GLYCOSYLASE I"/>
    <property type="match status" value="1"/>
</dbReference>
<keyword evidence="1" id="KW-0479">Metal-binding</keyword>
<keyword evidence="1" id="KW-0862">Zinc</keyword>
<feature type="binding site" evidence="1">
    <location>
        <position position="18"/>
    </location>
    <ligand>
        <name>Zn(2+)</name>
        <dbReference type="ChEBI" id="CHEBI:29105"/>
    </ligand>
</feature>
<dbReference type="InterPro" id="IPR005019">
    <property type="entry name" value="Adenine_glyco"/>
</dbReference>
<dbReference type="InterPro" id="IPR052891">
    <property type="entry name" value="DNA-3mA_glycosylase"/>
</dbReference>